<gene>
    <name evidence="16" type="ORF">THITH_14825</name>
</gene>
<accession>W0DR58</accession>
<dbReference type="GO" id="GO:0061605">
    <property type="term" value="F:molybdopterin-synthase adenylyltransferase activity"/>
    <property type="evidence" value="ECO:0007669"/>
    <property type="project" value="UniProtKB-EC"/>
</dbReference>
<evidence type="ECO:0000256" key="1">
    <source>
        <dbReference type="ARBA" id="ARBA00005046"/>
    </source>
</evidence>
<dbReference type="AlphaFoldDB" id="W0DR58"/>
<feature type="region of interest" description="Disordered" evidence="14">
    <location>
        <begin position="246"/>
        <end position="267"/>
    </location>
</feature>
<dbReference type="SUPFAM" id="SSF69572">
    <property type="entry name" value="Activating enzymes of the ubiquitin-like proteins"/>
    <property type="match status" value="1"/>
</dbReference>
<sequence length="267" mass="28268">MNDDLLLRYSRQILMPEVGAEGQDRLTRAHAIVMGLGGLGSPIAAYLAAAGVGRLTLVDFDQVDLSNLQRQILHGEADIGRPKVDSAEESLRRLNPGCRIATVARRLEQPELETLCAGADLILDGTDNFASRALINRAAVATRTPLISGAVIRFEGQLATFDFRDAAAPCYHCLYGDGEELGETCSESGVLASLPGVIGSLQATEALKLLLGLPTLAGQLLLVDGLSMSFRSLTLARDAQCPVCSPAADPNRRQNPPGTGVVAPLRN</sequence>
<evidence type="ECO:0000256" key="11">
    <source>
        <dbReference type="ARBA" id="ARBA00075110"/>
    </source>
</evidence>
<dbReference type="RefSeq" id="WP_006747121.1">
    <property type="nucleotide sequence ID" value="NZ_CP007029.1"/>
</dbReference>
<keyword evidence="5" id="KW-0067">ATP-binding</keyword>
<organism evidence="16 17">
    <name type="scientific">Thioalkalivibrio paradoxus ARh 1</name>
    <dbReference type="NCBI Taxonomy" id="713585"/>
    <lineage>
        <taxon>Bacteria</taxon>
        <taxon>Pseudomonadati</taxon>
        <taxon>Pseudomonadota</taxon>
        <taxon>Gammaproteobacteria</taxon>
        <taxon>Chromatiales</taxon>
        <taxon>Ectothiorhodospiraceae</taxon>
        <taxon>Thioalkalivibrio</taxon>
    </lineage>
</organism>
<dbReference type="OrthoDB" id="9804286at2"/>
<protein>
    <recommendedName>
        <fullName evidence="10">Molybdopterin-synthase adenylyltransferase</fullName>
        <ecNumber evidence="9">2.7.7.80</ecNumber>
    </recommendedName>
    <alternativeName>
        <fullName evidence="13">MoaD protein adenylase</fullName>
    </alternativeName>
    <alternativeName>
        <fullName evidence="11">Molybdopterin-converting factor subunit 1 adenylase</fullName>
    </alternativeName>
    <alternativeName>
        <fullName evidence="12">Sulfur carrier protein MoaD adenylyltransferase</fullName>
    </alternativeName>
</protein>
<dbReference type="InterPro" id="IPR000594">
    <property type="entry name" value="ThiF_NAD_FAD-bd"/>
</dbReference>
<evidence type="ECO:0000256" key="13">
    <source>
        <dbReference type="ARBA" id="ARBA00078531"/>
    </source>
</evidence>
<dbReference type="InterPro" id="IPR035985">
    <property type="entry name" value="Ubiquitin-activating_enz"/>
</dbReference>
<evidence type="ECO:0000256" key="7">
    <source>
        <dbReference type="ARBA" id="ARBA00055169"/>
    </source>
</evidence>
<dbReference type="Gene3D" id="3.40.50.720">
    <property type="entry name" value="NAD(P)-binding Rossmann-like Domain"/>
    <property type="match status" value="1"/>
</dbReference>
<evidence type="ECO:0000259" key="15">
    <source>
        <dbReference type="Pfam" id="PF00899"/>
    </source>
</evidence>
<dbReference type="PANTHER" id="PTHR10953">
    <property type="entry name" value="UBIQUITIN-ACTIVATING ENZYME E1"/>
    <property type="match status" value="1"/>
</dbReference>
<evidence type="ECO:0000256" key="9">
    <source>
        <dbReference type="ARBA" id="ARBA00066884"/>
    </source>
</evidence>
<dbReference type="GO" id="GO:0005829">
    <property type="term" value="C:cytosol"/>
    <property type="evidence" value="ECO:0007669"/>
    <property type="project" value="TreeGrafter"/>
</dbReference>
<evidence type="ECO:0000256" key="6">
    <source>
        <dbReference type="ARBA" id="ARBA00052218"/>
    </source>
</evidence>
<comment type="catalytic activity">
    <reaction evidence="6">
        <text>[molybdopterin-synthase sulfur-carrier protein]-C-terminal Gly-Gly + ATP + H(+) = [molybdopterin-synthase sulfur-carrier protein]-C-terminal Gly-Gly-AMP + diphosphate</text>
        <dbReference type="Rhea" id="RHEA:43616"/>
        <dbReference type="Rhea" id="RHEA-COMP:12159"/>
        <dbReference type="Rhea" id="RHEA-COMP:12202"/>
        <dbReference type="ChEBI" id="CHEBI:15378"/>
        <dbReference type="ChEBI" id="CHEBI:30616"/>
        <dbReference type="ChEBI" id="CHEBI:33019"/>
        <dbReference type="ChEBI" id="CHEBI:90618"/>
        <dbReference type="ChEBI" id="CHEBI:90778"/>
        <dbReference type="EC" id="2.7.7.80"/>
    </reaction>
</comment>
<dbReference type="EMBL" id="CP007029">
    <property type="protein sequence ID" value="AHE99340.1"/>
    <property type="molecule type" value="Genomic_DNA"/>
</dbReference>
<name>W0DR58_9GAMM</name>
<evidence type="ECO:0000256" key="3">
    <source>
        <dbReference type="ARBA" id="ARBA00022679"/>
    </source>
</evidence>
<dbReference type="PANTHER" id="PTHR10953:SF102">
    <property type="entry name" value="ADENYLYLTRANSFERASE AND SULFURTRANSFERASE MOCS3"/>
    <property type="match status" value="1"/>
</dbReference>
<reference evidence="16 17" key="1">
    <citation type="submission" date="2013-12" db="EMBL/GenBank/DDBJ databases">
        <authorList>
            <consortium name="DOE Joint Genome Institute"/>
            <person name="Muyzer G."/>
            <person name="Huntemann M."/>
            <person name="Han J."/>
            <person name="Chen A."/>
            <person name="Kyrpides N."/>
            <person name="Mavromatis K."/>
            <person name="Markowitz V."/>
            <person name="Palaniappan K."/>
            <person name="Ivanova N."/>
            <person name="Schaumberg A."/>
            <person name="Pati A."/>
            <person name="Liolios K."/>
            <person name="Nordberg H.P."/>
            <person name="Cantor M.N."/>
            <person name="Hua S.X."/>
            <person name="Woyke T."/>
        </authorList>
    </citation>
    <scope>NUCLEOTIDE SEQUENCE [LARGE SCALE GENOMIC DNA]</scope>
    <source>
        <strain evidence="16 17">ARh 1</strain>
    </source>
</reference>
<evidence type="ECO:0000256" key="14">
    <source>
        <dbReference type="SAM" id="MobiDB-lite"/>
    </source>
</evidence>
<dbReference type="HOGENOM" id="CLU_013325_10_3_6"/>
<dbReference type="GO" id="GO:0008146">
    <property type="term" value="F:sulfotransferase activity"/>
    <property type="evidence" value="ECO:0007669"/>
    <property type="project" value="TreeGrafter"/>
</dbReference>
<dbReference type="FunFam" id="3.40.50.720:FF:000033">
    <property type="entry name" value="Adenylyltransferase and sulfurtransferase MOCS3"/>
    <property type="match status" value="1"/>
</dbReference>
<evidence type="ECO:0000313" key="17">
    <source>
        <dbReference type="Proteomes" id="UP000005289"/>
    </source>
</evidence>
<comment type="pathway">
    <text evidence="1">Cofactor biosynthesis; molybdopterin biosynthesis.</text>
</comment>
<dbReference type="CDD" id="cd00757">
    <property type="entry name" value="ThiF_MoeB_HesA_family"/>
    <property type="match status" value="1"/>
</dbReference>
<evidence type="ECO:0000256" key="4">
    <source>
        <dbReference type="ARBA" id="ARBA00022741"/>
    </source>
</evidence>
<evidence type="ECO:0000256" key="10">
    <source>
        <dbReference type="ARBA" id="ARBA00073635"/>
    </source>
</evidence>
<dbReference type="GO" id="GO:0008641">
    <property type="term" value="F:ubiquitin-like modifier activating enzyme activity"/>
    <property type="evidence" value="ECO:0007669"/>
    <property type="project" value="InterPro"/>
</dbReference>
<keyword evidence="17" id="KW-1185">Reference proteome</keyword>
<dbReference type="KEGG" id="tti:THITH_14825"/>
<dbReference type="GO" id="GO:0005524">
    <property type="term" value="F:ATP binding"/>
    <property type="evidence" value="ECO:0007669"/>
    <property type="project" value="UniProtKB-KW"/>
</dbReference>
<dbReference type="Proteomes" id="UP000005289">
    <property type="component" value="Chromosome"/>
</dbReference>
<evidence type="ECO:0000313" key="16">
    <source>
        <dbReference type="EMBL" id="AHE99340.1"/>
    </source>
</evidence>
<dbReference type="EC" id="2.7.7.80" evidence="9"/>
<comment type="function">
    <text evidence="7">Catalyzes the adenylation by ATP of the carboxyl group of the C-terminal glycine of sulfur carrier protein MoaD.</text>
</comment>
<proteinExistence type="inferred from homology"/>
<dbReference type="Pfam" id="PF00899">
    <property type="entry name" value="ThiF"/>
    <property type="match status" value="1"/>
</dbReference>
<feature type="domain" description="THIF-type NAD/FAD binding fold" evidence="15">
    <location>
        <begin position="9"/>
        <end position="243"/>
    </location>
</feature>
<dbReference type="STRING" id="713585.THITH_14825"/>
<evidence type="ECO:0000256" key="12">
    <source>
        <dbReference type="ARBA" id="ARBA00075328"/>
    </source>
</evidence>
<evidence type="ECO:0000256" key="5">
    <source>
        <dbReference type="ARBA" id="ARBA00022840"/>
    </source>
</evidence>
<comment type="subunit">
    <text evidence="8">Homodimer. Forms a stable heterotetrameric complex of 2 MoeB and 2 MoaD during adenylation of MoaD.</text>
</comment>
<dbReference type="GO" id="GO:0004792">
    <property type="term" value="F:thiosulfate-cyanide sulfurtransferase activity"/>
    <property type="evidence" value="ECO:0007669"/>
    <property type="project" value="TreeGrafter"/>
</dbReference>
<keyword evidence="3" id="KW-0808">Transferase</keyword>
<evidence type="ECO:0000256" key="8">
    <source>
        <dbReference type="ARBA" id="ARBA00063809"/>
    </source>
</evidence>
<comment type="similarity">
    <text evidence="2">Belongs to the HesA/MoeB/ThiF family.</text>
</comment>
<keyword evidence="4" id="KW-0547">Nucleotide-binding</keyword>
<evidence type="ECO:0000256" key="2">
    <source>
        <dbReference type="ARBA" id="ARBA00009919"/>
    </source>
</evidence>
<dbReference type="NCBIfam" id="NF004281">
    <property type="entry name" value="PRK05690.1"/>
    <property type="match status" value="1"/>
</dbReference>
<dbReference type="InterPro" id="IPR045886">
    <property type="entry name" value="ThiF/MoeB/HesA"/>
</dbReference>